<proteinExistence type="predicted"/>
<evidence type="ECO:0000256" key="1">
    <source>
        <dbReference type="SAM" id="MobiDB-lite"/>
    </source>
</evidence>
<dbReference type="AlphaFoldDB" id="A0AA41TD23"/>
<reference evidence="2" key="1">
    <citation type="submission" date="2020-03" db="EMBL/GenBank/DDBJ databases">
        <title>Studies in the Genomics of Life Span.</title>
        <authorList>
            <person name="Glass D."/>
        </authorList>
    </citation>
    <scope>NUCLEOTIDE SEQUENCE</scope>
    <source>
        <strain evidence="2">SUZIE</strain>
        <tissue evidence="2">Muscle</tissue>
    </source>
</reference>
<dbReference type="EMBL" id="JAATJV010449895">
    <property type="protein sequence ID" value="MBZ3891527.1"/>
    <property type="molecule type" value="Genomic_DNA"/>
</dbReference>
<protein>
    <submittedName>
        <fullName evidence="2">Septin-10</fullName>
    </submittedName>
</protein>
<comment type="caution">
    <text evidence="2">The sequence shown here is derived from an EMBL/GenBank/DDBJ whole genome shotgun (WGS) entry which is preliminary data.</text>
</comment>
<accession>A0AA41TD23</accession>
<evidence type="ECO:0000313" key="3">
    <source>
        <dbReference type="Proteomes" id="UP001166674"/>
    </source>
</evidence>
<evidence type="ECO:0000313" key="2">
    <source>
        <dbReference type="EMBL" id="MBZ3891527.1"/>
    </source>
</evidence>
<organism evidence="2 3">
    <name type="scientific">Sciurus carolinensis</name>
    <name type="common">Eastern gray squirrel</name>
    <dbReference type="NCBI Taxonomy" id="30640"/>
    <lineage>
        <taxon>Eukaryota</taxon>
        <taxon>Metazoa</taxon>
        <taxon>Chordata</taxon>
        <taxon>Craniata</taxon>
        <taxon>Vertebrata</taxon>
        <taxon>Euteleostomi</taxon>
        <taxon>Mammalia</taxon>
        <taxon>Eutheria</taxon>
        <taxon>Euarchontoglires</taxon>
        <taxon>Glires</taxon>
        <taxon>Rodentia</taxon>
        <taxon>Sciuromorpha</taxon>
        <taxon>Sciuridae</taxon>
        <taxon>Sciurinae</taxon>
        <taxon>Sciurini</taxon>
        <taxon>Sciurus</taxon>
    </lineage>
</organism>
<gene>
    <name evidence="2" type="ORF">SUZIE_213405</name>
</gene>
<feature type="region of interest" description="Disordered" evidence="1">
    <location>
        <begin position="86"/>
        <end position="110"/>
    </location>
</feature>
<name>A0AA41TD23_SCICA</name>
<dbReference type="Proteomes" id="UP001166674">
    <property type="component" value="Unassembled WGS sequence"/>
</dbReference>
<sequence>MLICTNLEDLQEQTHTRHYELYRCCKLEEMGFTDVGPENKPVSVQEIYEAKRHKLHGQLAPHLISTAMAPPSASWREYKRAVDRRQKVAASKEKRSSREKKQQLAERSSS</sequence>
<dbReference type="PANTHER" id="PTHR18884">
    <property type="entry name" value="SEPTIN"/>
    <property type="match status" value="1"/>
</dbReference>
<keyword evidence="3" id="KW-1185">Reference proteome</keyword>